<dbReference type="GO" id="GO:0004674">
    <property type="term" value="F:protein serine/threonine kinase activity"/>
    <property type="evidence" value="ECO:0007669"/>
    <property type="project" value="TreeGrafter"/>
</dbReference>
<gene>
    <name evidence="2" type="ORF">NAEGRDRAFT_76656</name>
</gene>
<dbReference type="OrthoDB" id="248923at2759"/>
<dbReference type="InParanoid" id="D2W5G4"/>
<dbReference type="PANTHER" id="PTHR44167:SF24">
    <property type="entry name" value="SERINE_THREONINE-PROTEIN KINASE CHK2"/>
    <property type="match status" value="1"/>
</dbReference>
<dbReference type="InterPro" id="IPR008271">
    <property type="entry name" value="Ser/Thr_kinase_AS"/>
</dbReference>
<dbReference type="InterPro" id="IPR000719">
    <property type="entry name" value="Prot_kinase_dom"/>
</dbReference>
<dbReference type="eggNOG" id="KOG0660">
    <property type="taxonomic scope" value="Eukaryota"/>
</dbReference>
<dbReference type="EMBL" id="GG739067">
    <property type="protein sequence ID" value="EFC35686.1"/>
    <property type="molecule type" value="Genomic_DNA"/>
</dbReference>
<dbReference type="SUPFAM" id="SSF56112">
    <property type="entry name" value="Protein kinase-like (PK-like)"/>
    <property type="match status" value="1"/>
</dbReference>
<dbReference type="Pfam" id="PF00069">
    <property type="entry name" value="Pkinase"/>
    <property type="match status" value="1"/>
</dbReference>
<evidence type="ECO:0000313" key="2">
    <source>
        <dbReference type="EMBL" id="EFC35686.1"/>
    </source>
</evidence>
<dbReference type="GO" id="GO:0005634">
    <property type="term" value="C:nucleus"/>
    <property type="evidence" value="ECO:0007669"/>
    <property type="project" value="TreeGrafter"/>
</dbReference>
<dbReference type="Proteomes" id="UP000006671">
    <property type="component" value="Unassembled WGS sequence"/>
</dbReference>
<keyword evidence="3" id="KW-1185">Reference proteome</keyword>
<protein>
    <submittedName>
        <fullName evidence="2">Predicted protein</fullName>
    </submittedName>
</protein>
<dbReference type="AlphaFoldDB" id="D2W5G4"/>
<dbReference type="SMART" id="SM00220">
    <property type="entry name" value="S_TKc"/>
    <property type="match status" value="1"/>
</dbReference>
<dbReference type="Gene3D" id="1.10.510.10">
    <property type="entry name" value="Transferase(Phosphotransferase) domain 1"/>
    <property type="match status" value="1"/>
</dbReference>
<dbReference type="InterPro" id="IPR011009">
    <property type="entry name" value="Kinase-like_dom_sf"/>
</dbReference>
<dbReference type="KEGG" id="ngr:NAEGRDRAFT_76656"/>
<evidence type="ECO:0000259" key="1">
    <source>
        <dbReference type="PROSITE" id="PS50011"/>
    </source>
</evidence>
<proteinExistence type="predicted"/>
<dbReference type="GO" id="GO:0044773">
    <property type="term" value="P:mitotic DNA damage checkpoint signaling"/>
    <property type="evidence" value="ECO:0007669"/>
    <property type="project" value="TreeGrafter"/>
</dbReference>
<dbReference type="PANTHER" id="PTHR44167">
    <property type="entry name" value="OVARIAN-SPECIFIC SERINE/THREONINE-PROTEIN KINASE LOK-RELATED"/>
    <property type="match status" value="1"/>
</dbReference>
<feature type="non-terminal residue" evidence="2">
    <location>
        <position position="1"/>
    </location>
</feature>
<dbReference type="GO" id="GO:0005737">
    <property type="term" value="C:cytoplasm"/>
    <property type="evidence" value="ECO:0007669"/>
    <property type="project" value="TreeGrafter"/>
</dbReference>
<dbReference type="RefSeq" id="XP_002668430.1">
    <property type="nucleotide sequence ID" value="XM_002668384.1"/>
</dbReference>
<organism evidence="3">
    <name type="scientific">Naegleria gruberi</name>
    <name type="common">Amoeba</name>
    <dbReference type="NCBI Taxonomy" id="5762"/>
    <lineage>
        <taxon>Eukaryota</taxon>
        <taxon>Discoba</taxon>
        <taxon>Heterolobosea</taxon>
        <taxon>Tetramitia</taxon>
        <taxon>Eutetramitia</taxon>
        <taxon>Vahlkampfiidae</taxon>
        <taxon>Naegleria</taxon>
    </lineage>
</organism>
<dbReference type="GeneID" id="8861812"/>
<feature type="domain" description="Protein kinase" evidence="1">
    <location>
        <begin position="1"/>
        <end position="255"/>
    </location>
</feature>
<sequence>NRNQFTEEVVVKKVYDTPETEDFHESNKLLQKLDHSNIIKYLDHGKFDSPETGEFLYIVTEKGDEDLARYLKERQTNHANDNLQEMLEIFVQLVRGVAFIHSQNIYHRDIKPANVVVRKNDWKIIDFEDYAKTDTQDESISAQKVGTEYYMAPQICIRGCKDRILGNSLDSYSLGCTLLEMITDSSSLTLNGNTLAYNLVKNEESDVHNHIRKVIGEKVAMSKQSCGDLVCNLIQKSAAKRLTARCVLVSVDKILQEISVMKNPTRSRRGKCMVQ</sequence>
<name>D2W5G4_NAEGR</name>
<dbReference type="GO" id="GO:0005524">
    <property type="term" value="F:ATP binding"/>
    <property type="evidence" value="ECO:0007669"/>
    <property type="project" value="InterPro"/>
</dbReference>
<dbReference type="PROSITE" id="PS00108">
    <property type="entry name" value="PROTEIN_KINASE_ST"/>
    <property type="match status" value="1"/>
</dbReference>
<dbReference type="PROSITE" id="PS50011">
    <property type="entry name" value="PROTEIN_KINASE_DOM"/>
    <property type="match status" value="1"/>
</dbReference>
<dbReference type="STRING" id="5762.D2W5G4"/>
<reference evidence="2 3" key="1">
    <citation type="journal article" date="2010" name="Cell">
        <title>The genome of Naegleria gruberi illuminates early eukaryotic versatility.</title>
        <authorList>
            <person name="Fritz-Laylin L.K."/>
            <person name="Prochnik S.E."/>
            <person name="Ginger M.L."/>
            <person name="Dacks J.B."/>
            <person name="Carpenter M.L."/>
            <person name="Field M.C."/>
            <person name="Kuo A."/>
            <person name="Paredez A."/>
            <person name="Chapman J."/>
            <person name="Pham J."/>
            <person name="Shu S."/>
            <person name="Neupane R."/>
            <person name="Cipriano M."/>
            <person name="Mancuso J."/>
            <person name="Tu H."/>
            <person name="Salamov A."/>
            <person name="Lindquist E."/>
            <person name="Shapiro H."/>
            <person name="Lucas S."/>
            <person name="Grigoriev I.V."/>
            <person name="Cande W.Z."/>
            <person name="Fulton C."/>
            <person name="Rokhsar D.S."/>
            <person name="Dawson S.C."/>
        </authorList>
    </citation>
    <scope>NUCLEOTIDE SEQUENCE [LARGE SCALE GENOMIC DNA]</scope>
    <source>
        <strain evidence="2 3">NEG-M</strain>
    </source>
</reference>
<dbReference type="VEuPathDB" id="AmoebaDB:NAEGRDRAFT_76656"/>
<accession>D2W5G4</accession>
<evidence type="ECO:0000313" key="3">
    <source>
        <dbReference type="Proteomes" id="UP000006671"/>
    </source>
</evidence>